<evidence type="ECO:0000256" key="1">
    <source>
        <dbReference type="ARBA" id="ARBA00022737"/>
    </source>
</evidence>
<dbReference type="PANTHER" id="PTHR47926">
    <property type="entry name" value="PENTATRICOPEPTIDE REPEAT-CONTAINING PROTEIN"/>
    <property type="match status" value="1"/>
</dbReference>
<dbReference type="EMBL" id="JAGGNH010000007">
    <property type="protein sequence ID" value="KAJ0968597.1"/>
    <property type="molecule type" value="Genomic_DNA"/>
</dbReference>
<dbReference type="InterPro" id="IPR002885">
    <property type="entry name" value="PPR_rpt"/>
</dbReference>
<dbReference type="AlphaFoldDB" id="A0A9D5H9X0"/>
<reference evidence="3" key="1">
    <citation type="submission" date="2021-03" db="EMBL/GenBank/DDBJ databases">
        <authorList>
            <person name="Li Z."/>
            <person name="Yang C."/>
        </authorList>
    </citation>
    <scope>NUCLEOTIDE SEQUENCE</scope>
    <source>
        <strain evidence="3">Dzin_1.0</strain>
        <tissue evidence="3">Leaf</tissue>
    </source>
</reference>
<dbReference type="PANTHER" id="PTHR47926:SF410">
    <property type="entry name" value="(WILD MALAYSIAN BANANA) HYPOTHETICAL PROTEIN"/>
    <property type="match status" value="1"/>
</dbReference>
<evidence type="ECO:0008006" key="5">
    <source>
        <dbReference type="Google" id="ProtNLM"/>
    </source>
</evidence>
<feature type="repeat" description="PPR" evidence="2">
    <location>
        <begin position="283"/>
        <end position="313"/>
    </location>
</feature>
<feature type="repeat" description="PPR" evidence="2">
    <location>
        <begin position="118"/>
        <end position="152"/>
    </location>
</feature>
<dbReference type="Pfam" id="PF01535">
    <property type="entry name" value="PPR"/>
    <property type="match status" value="6"/>
</dbReference>
<evidence type="ECO:0000256" key="2">
    <source>
        <dbReference type="PROSITE-ProRule" id="PRU00708"/>
    </source>
</evidence>
<reference evidence="3" key="2">
    <citation type="journal article" date="2022" name="Hortic Res">
        <title>The genome of Dioscorea zingiberensis sheds light on the biosynthesis, origin and evolution of the medicinally important diosgenin saponins.</title>
        <authorList>
            <person name="Li Y."/>
            <person name="Tan C."/>
            <person name="Li Z."/>
            <person name="Guo J."/>
            <person name="Li S."/>
            <person name="Chen X."/>
            <person name="Wang C."/>
            <person name="Dai X."/>
            <person name="Yang H."/>
            <person name="Song W."/>
            <person name="Hou L."/>
            <person name="Xu J."/>
            <person name="Tong Z."/>
            <person name="Xu A."/>
            <person name="Yuan X."/>
            <person name="Wang W."/>
            <person name="Yang Q."/>
            <person name="Chen L."/>
            <person name="Sun Z."/>
            <person name="Wang K."/>
            <person name="Pan B."/>
            <person name="Chen J."/>
            <person name="Bao Y."/>
            <person name="Liu F."/>
            <person name="Qi X."/>
            <person name="Gang D.R."/>
            <person name="Wen J."/>
            <person name="Li J."/>
        </authorList>
    </citation>
    <scope>NUCLEOTIDE SEQUENCE</scope>
    <source>
        <strain evidence="3">Dzin_1.0</strain>
    </source>
</reference>
<dbReference type="Proteomes" id="UP001085076">
    <property type="component" value="Miscellaneous, Linkage group lg07"/>
</dbReference>
<dbReference type="Pfam" id="PF13041">
    <property type="entry name" value="PPR_2"/>
    <property type="match status" value="1"/>
</dbReference>
<dbReference type="InterPro" id="IPR011990">
    <property type="entry name" value="TPR-like_helical_dom_sf"/>
</dbReference>
<protein>
    <recommendedName>
        <fullName evidence="5">Pentatricopeptide repeat-containing protein</fullName>
    </recommendedName>
</protein>
<feature type="repeat" description="PPR" evidence="2">
    <location>
        <begin position="55"/>
        <end position="90"/>
    </location>
</feature>
<dbReference type="PROSITE" id="PS51375">
    <property type="entry name" value="PPR"/>
    <property type="match status" value="5"/>
</dbReference>
<evidence type="ECO:0000313" key="3">
    <source>
        <dbReference type="EMBL" id="KAJ0968597.1"/>
    </source>
</evidence>
<evidence type="ECO:0000313" key="4">
    <source>
        <dbReference type="Proteomes" id="UP001085076"/>
    </source>
</evidence>
<name>A0A9D5H9X0_9LILI</name>
<comment type="caution">
    <text evidence="3">The sequence shown here is derived from an EMBL/GenBank/DDBJ whole genome shotgun (WGS) entry which is preliminary data.</text>
</comment>
<organism evidence="3 4">
    <name type="scientific">Dioscorea zingiberensis</name>
    <dbReference type="NCBI Taxonomy" id="325984"/>
    <lineage>
        <taxon>Eukaryota</taxon>
        <taxon>Viridiplantae</taxon>
        <taxon>Streptophyta</taxon>
        <taxon>Embryophyta</taxon>
        <taxon>Tracheophyta</taxon>
        <taxon>Spermatophyta</taxon>
        <taxon>Magnoliopsida</taxon>
        <taxon>Liliopsida</taxon>
        <taxon>Dioscoreales</taxon>
        <taxon>Dioscoreaceae</taxon>
        <taxon>Dioscorea</taxon>
    </lineage>
</organism>
<dbReference type="OrthoDB" id="185373at2759"/>
<dbReference type="InterPro" id="IPR046848">
    <property type="entry name" value="E_motif"/>
</dbReference>
<keyword evidence="4" id="KW-1185">Reference proteome</keyword>
<gene>
    <name evidence="3" type="ORF">J5N97_025514</name>
</gene>
<dbReference type="Pfam" id="PF20431">
    <property type="entry name" value="E_motif"/>
    <property type="match status" value="1"/>
</dbReference>
<dbReference type="GO" id="GO:0009451">
    <property type="term" value="P:RNA modification"/>
    <property type="evidence" value="ECO:0007669"/>
    <property type="project" value="InterPro"/>
</dbReference>
<accession>A0A9D5H9X0</accession>
<dbReference type="GO" id="GO:0003723">
    <property type="term" value="F:RNA binding"/>
    <property type="evidence" value="ECO:0007669"/>
    <property type="project" value="InterPro"/>
</dbReference>
<dbReference type="Gene3D" id="1.25.40.10">
    <property type="entry name" value="Tetratricopeptide repeat domain"/>
    <property type="match status" value="3"/>
</dbReference>
<sequence length="474" mass="52413">MSRRLFILIRNPASITKQNGFLNLIHFSNKAIITHIRNGDLDSARKVFDAMPEKTTISWNSMLAGFSKQPGKLHDALHLFAKIPQPDVVSYNTLLSCYMLNSDTRGAGELFRVMPVKDAASWNTMISGFSRNGMANCARKMFAEMPQKNAVSWNAIVSCCIQAGDLCSAEEYFSQAPDKVDLVLQTAMIAGYMGAGEIERALEMFDAMPVRNSVTWNAVIAGFVENGRSEDGLKLFRRMLYAVEVRPNPSSLSSVLLGCSNLSALELGKQVHQLACKLPLGSDLTVCTSLVSMYCKCGDLDDACKLFDRIPLRDVVTWNAMISGYAQHGYGQKAIKLFDKMSGLGKPKPNHITFVAVLTACNHAGLLELATQYFESMKHDYGLEPQSDHYSCMVDIFCRAGSLVKAMELIEKMPVNVKPHPAVYGTLLGACRVHRNLEFAEFAAKKLVELEPRSAGAYVQLANIYASMKRWTDV</sequence>
<dbReference type="SUPFAM" id="SSF48452">
    <property type="entry name" value="TPR-like"/>
    <property type="match status" value="1"/>
</dbReference>
<dbReference type="NCBIfam" id="TIGR00756">
    <property type="entry name" value="PPR"/>
    <property type="match status" value="6"/>
</dbReference>
<proteinExistence type="predicted"/>
<feature type="repeat" description="PPR" evidence="2">
    <location>
        <begin position="212"/>
        <end position="242"/>
    </location>
</feature>
<dbReference type="InterPro" id="IPR046960">
    <property type="entry name" value="PPR_At4g14850-like_plant"/>
</dbReference>
<keyword evidence="1" id="KW-0677">Repeat</keyword>
<dbReference type="FunFam" id="1.25.40.10:FF:000090">
    <property type="entry name" value="Pentatricopeptide repeat-containing protein, chloroplastic"/>
    <property type="match status" value="1"/>
</dbReference>
<dbReference type="Pfam" id="PF12854">
    <property type="entry name" value="PPR_1"/>
    <property type="match status" value="2"/>
</dbReference>
<feature type="repeat" description="PPR" evidence="2">
    <location>
        <begin position="314"/>
        <end position="348"/>
    </location>
</feature>